<dbReference type="AlphaFoldDB" id="A0A397TYL8"/>
<protein>
    <submittedName>
        <fullName evidence="1">Uncharacterized protein</fullName>
    </submittedName>
</protein>
<comment type="caution">
    <text evidence="1">The sequence shown here is derived from an EMBL/GenBank/DDBJ whole genome shotgun (WGS) entry which is preliminary data.</text>
</comment>
<dbReference type="OrthoDB" id="10459801at2759"/>
<accession>A0A397TYL8</accession>
<name>A0A397TYL8_9GLOM</name>
<organism evidence="1 2">
    <name type="scientific">Gigaspora rosea</name>
    <dbReference type="NCBI Taxonomy" id="44941"/>
    <lineage>
        <taxon>Eukaryota</taxon>
        <taxon>Fungi</taxon>
        <taxon>Fungi incertae sedis</taxon>
        <taxon>Mucoromycota</taxon>
        <taxon>Glomeromycotina</taxon>
        <taxon>Glomeromycetes</taxon>
        <taxon>Diversisporales</taxon>
        <taxon>Gigasporaceae</taxon>
        <taxon>Gigaspora</taxon>
    </lineage>
</organism>
<gene>
    <name evidence="1" type="ORF">C2G38_990092</name>
</gene>
<sequence length="288" mass="33663">MTKKLYYRALLILEHLDVFIKRKESEFTLVPRLDKKDYKDHINQLMGFTKDYENEYKDVLKHEHMNKQKIGELNDKLLNHKDKTKMHKLLKEKEKKQFELAHNLMKETENVLQEKRKYTANALEELKEGIDDWLKEQKHAAQKELFLAILDLSLSVGKVALQPGGVFNFVNSIEKVFKSVEDVIKNINIENIKAFVNITNEEDIRKDLDIAQDINNKTDKIKEITRNLKSSHVMAGELNKTAEEMSKNFDILIIFQKALKLKIQKDSGYMKNGNQLGITLINYVNSSK</sequence>
<keyword evidence="2" id="KW-1185">Reference proteome</keyword>
<proteinExistence type="predicted"/>
<evidence type="ECO:0000313" key="1">
    <source>
        <dbReference type="EMBL" id="RIB01529.1"/>
    </source>
</evidence>
<evidence type="ECO:0000313" key="2">
    <source>
        <dbReference type="Proteomes" id="UP000266673"/>
    </source>
</evidence>
<dbReference type="EMBL" id="QKWP01003077">
    <property type="protein sequence ID" value="RIB01529.1"/>
    <property type="molecule type" value="Genomic_DNA"/>
</dbReference>
<reference evidence="1 2" key="1">
    <citation type="submission" date="2018-06" db="EMBL/GenBank/DDBJ databases">
        <title>Comparative genomics reveals the genomic features of Rhizophagus irregularis, R. cerebriforme, R. diaphanum and Gigaspora rosea, and their symbiotic lifestyle signature.</title>
        <authorList>
            <person name="Morin E."/>
            <person name="San Clemente H."/>
            <person name="Chen E.C.H."/>
            <person name="De La Providencia I."/>
            <person name="Hainaut M."/>
            <person name="Kuo A."/>
            <person name="Kohler A."/>
            <person name="Murat C."/>
            <person name="Tang N."/>
            <person name="Roy S."/>
            <person name="Loubradou J."/>
            <person name="Henrissat B."/>
            <person name="Grigoriev I.V."/>
            <person name="Corradi N."/>
            <person name="Roux C."/>
            <person name="Martin F.M."/>
        </authorList>
    </citation>
    <scope>NUCLEOTIDE SEQUENCE [LARGE SCALE GENOMIC DNA]</scope>
    <source>
        <strain evidence="1 2">DAOM 194757</strain>
    </source>
</reference>
<dbReference type="Proteomes" id="UP000266673">
    <property type="component" value="Unassembled WGS sequence"/>
</dbReference>